<proteinExistence type="inferred from homology"/>
<dbReference type="PANTHER" id="PTHR10695">
    <property type="entry name" value="DEPHOSPHO-COA KINASE-RELATED"/>
    <property type="match status" value="1"/>
</dbReference>
<accession>A0ABX7PTM3</accession>
<evidence type="ECO:0000256" key="6">
    <source>
        <dbReference type="NCBIfam" id="TIGR00152"/>
    </source>
</evidence>
<keyword evidence="8" id="KW-1185">Reference proteome</keyword>
<evidence type="ECO:0000256" key="2">
    <source>
        <dbReference type="ARBA" id="ARBA00022741"/>
    </source>
</evidence>
<gene>
    <name evidence="5" type="primary">coaE</name>
    <name evidence="7" type="ORF">EM20IM_07450</name>
</gene>
<dbReference type="GO" id="GO:0004140">
    <property type="term" value="F:dephospho-CoA kinase activity"/>
    <property type="evidence" value="ECO:0007669"/>
    <property type="project" value="UniProtKB-EC"/>
</dbReference>
<keyword evidence="2 5" id="KW-0547">Nucleotide-binding</keyword>
<dbReference type="EC" id="2.7.1.24" evidence="5 6"/>
<dbReference type="HAMAP" id="MF_00376">
    <property type="entry name" value="Dephospho_CoA_kinase"/>
    <property type="match status" value="1"/>
</dbReference>
<dbReference type="InterPro" id="IPR001977">
    <property type="entry name" value="Depp_CoAkinase"/>
</dbReference>
<comment type="subcellular location">
    <subcellularLocation>
        <location evidence="5">Cytoplasm</location>
    </subcellularLocation>
</comment>
<sequence length="202" mass="23433">MNVFGLTGGIGCGKTTLSGFFMTEGFEVIDTDLISQELLQPGKENWKKVVDEFGKEILNKDGTINRKLLGQIVFQNPELLDKLNKITHPSIRRQWKRKVSETKEKNPRTRIVVVVPLLFEEKLEKEFDKILCIGCSPPVQYKRLLDRGLIPQEIKMRIESQWPLERKMELSDFAFWNDGSIQLLYEQGRVFLTRLRSFETAS</sequence>
<dbReference type="CDD" id="cd02022">
    <property type="entry name" value="DPCK"/>
    <property type="match status" value="1"/>
</dbReference>
<evidence type="ECO:0000256" key="5">
    <source>
        <dbReference type="HAMAP-Rule" id="MF_00376"/>
    </source>
</evidence>
<keyword evidence="5" id="KW-0963">Cytoplasm</keyword>
<comment type="catalytic activity">
    <reaction evidence="5">
        <text>3'-dephospho-CoA + ATP = ADP + CoA + H(+)</text>
        <dbReference type="Rhea" id="RHEA:18245"/>
        <dbReference type="ChEBI" id="CHEBI:15378"/>
        <dbReference type="ChEBI" id="CHEBI:30616"/>
        <dbReference type="ChEBI" id="CHEBI:57287"/>
        <dbReference type="ChEBI" id="CHEBI:57328"/>
        <dbReference type="ChEBI" id="CHEBI:456216"/>
        <dbReference type="EC" id="2.7.1.24"/>
    </reaction>
</comment>
<feature type="binding site" evidence="5">
    <location>
        <begin position="11"/>
        <end position="16"/>
    </location>
    <ligand>
        <name>ATP</name>
        <dbReference type="ChEBI" id="CHEBI:30616"/>
    </ligand>
</feature>
<dbReference type="Proteomes" id="UP000663088">
    <property type="component" value="Chromosome"/>
</dbReference>
<dbReference type="Gene3D" id="3.40.50.300">
    <property type="entry name" value="P-loop containing nucleotide triphosphate hydrolases"/>
    <property type="match status" value="1"/>
</dbReference>
<dbReference type="PROSITE" id="PS51219">
    <property type="entry name" value="DPCK"/>
    <property type="match status" value="1"/>
</dbReference>
<dbReference type="NCBIfam" id="TIGR00152">
    <property type="entry name" value="dephospho-CoA kinase"/>
    <property type="match status" value="1"/>
</dbReference>
<name>A0ABX7PTM3_9BACT</name>
<evidence type="ECO:0000256" key="3">
    <source>
        <dbReference type="ARBA" id="ARBA00022840"/>
    </source>
</evidence>
<keyword evidence="5 7" id="KW-0808">Transferase</keyword>
<keyword evidence="4 5" id="KW-0173">Coenzyme A biosynthesis</keyword>
<evidence type="ECO:0000313" key="8">
    <source>
        <dbReference type="Proteomes" id="UP000663088"/>
    </source>
</evidence>
<dbReference type="RefSeq" id="WP_206845373.1">
    <property type="nucleotide sequence ID" value="NZ_CP065956.1"/>
</dbReference>
<comment type="function">
    <text evidence="5">Catalyzes the phosphorylation of the 3'-hydroxyl group of dephosphocoenzyme A to form coenzyme A.</text>
</comment>
<dbReference type="EMBL" id="CP065956">
    <property type="protein sequence ID" value="QSR86331.1"/>
    <property type="molecule type" value="Genomic_DNA"/>
</dbReference>
<comment type="similarity">
    <text evidence="1 5">Belongs to the CoaE family.</text>
</comment>
<keyword evidence="5 7" id="KW-0418">Kinase</keyword>
<dbReference type="SUPFAM" id="SSF52540">
    <property type="entry name" value="P-loop containing nucleoside triphosphate hydrolases"/>
    <property type="match status" value="1"/>
</dbReference>
<comment type="pathway">
    <text evidence="5">Cofactor biosynthesis; coenzyme A biosynthesis; CoA from (R)-pantothenate: step 5/5.</text>
</comment>
<evidence type="ECO:0000313" key="7">
    <source>
        <dbReference type="EMBL" id="QSR86331.1"/>
    </source>
</evidence>
<dbReference type="PANTHER" id="PTHR10695:SF46">
    <property type="entry name" value="BIFUNCTIONAL COENZYME A SYNTHASE-RELATED"/>
    <property type="match status" value="1"/>
</dbReference>
<reference evidence="7 8" key="1">
    <citation type="submission" date="2020-12" db="EMBL/GenBank/DDBJ databases">
        <authorList>
            <person name="Awala S.I."/>
            <person name="Gwak J.-H."/>
            <person name="Kim S.-J."/>
            <person name="Rhee S.-K."/>
        </authorList>
    </citation>
    <scope>NUCLEOTIDE SEQUENCE [LARGE SCALE GENOMIC DNA]</scope>
    <source>
        <strain evidence="7 8">IT5</strain>
    </source>
</reference>
<protein>
    <recommendedName>
        <fullName evidence="5 6">Dephospho-CoA kinase</fullName>
        <ecNumber evidence="5 6">2.7.1.24</ecNumber>
    </recommendedName>
    <alternativeName>
        <fullName evidence="5">Dephosphocoenzyme A kinase</fullName>
    </alternativeName>
</protein>
<organism evidence="7 8">
    <name type="scientific">Candidatus Methylacidiphilum infernorum</name>
    <dbReference type="NCBI Taxonomy" id="511746"/>
    <lineage>
        <taxon>Bacteria</taxon>
        <taxon>Pseudomonadati</taxon>
        <taxon>Verrucomicrobiota</taxon>
        <taxon>Methylacidiphilae</taxon>
        <taxon>Methylacidiphilales</taxon>
        <taxon>Methylacidiphilaceae</taxon>
        <taxon>Methylacidiphilum (ex Ratnadevi et al. 2023)</taxon>
    </lineage>
</organism>
<evidence type="ECO:0000256" key="4">
    <source>
        <dbReference type="ARBA" id="ARBA00022993"/>
    </source>
</evidence>
<dbReference type="Pfam" id="PF01121">
    <property type="entry name" value="CoaE"/>
    <property type="match status" value="1"/>
</dbReference>
<evidence type="ECO:0000256" key="1">
    <source>
        <dbReference type="ARBA" id="ARBA00009018"/>
    </source>
</evidence>
<dbReference type="InterPro" id="IPR027417">
    <property type="entry name" value="P-loop_NTPase"/>
</dbReference>
<keyword evidence="3 5" id="KW-0067">ATP-binding</keyword>